<reference evidence="2 3" key="1">
    <citation type="journal article" date="2014" name="Proc. Natl. Acad. Sci. U.S.A.">
        <title>Functional characterization of flavobacteria rhodopsins reveals a unique class of light-driven chloride pump in bacteria.</title>
        <authorList>
            <person name="Yoshizawa S."/>
            <person name="Kumagai Y."/>
            <person name="Kim H."/>
            <person name="Ogura Y."/>
            <person name="Hayashi T."/>
            <person name="Iwasaki W."/>
            <person name="DeLong E.F."/>
            <person name="Kogure K."/>
        </authorList>
    </citation>
    <scope>NUCLEOTIDE SEQUENCE [LARGE SCALE GENOMIC DNA]</scope>
    <source>
        <strain evidence="2 3">S1-08</strain>
    </source>
</reference>
<dbReference type="AlphaFoldDB" id="W8VZQ6"/>
<name>W8VZQ6_9FLAO</name>
<sequence length="40" mass="4547">MKYCVMSTILGYVYCPAEFISASHLLFYLSFFAFAKAVLT</sequence>
<evidence type="ECO:0000313" key="3">
    <source>
        <dbReference type="Proteomes" id="UP000031760"/>
    </source>
</evidence>
<dbReference type="HOGENOM" id="CLU_3293253_0_0_10"/>
<keyword evidence="1" id="KW-0472">Membrane</keyword>
<feature type="transmembrane region" description="Helical" evidence="1">
    <location>
        <begin position="20"/>
        <end position="39"/>
    </location>
</feature>
<accession>W8VZQ6</accession>
<keyword evidence="1" id="KW-0812">Transmembrane</keyword>
<keyword evidence="3" id="KW-1185">Reference proteome</keyword>
<keyword evidence="1" id="KW-1133">Transmembrane helix</keyword>
<gene>
    <name evidence="2" type="ORF">NMS_0982</name>
</gene>
<organism evidence="2 3">
    <name type="scientific">Nonlabens marinus S1-08</name>
    <dbReference type="NCBI Taxonomy" id="1454201"/>
    <lineage>
        <taxon>Bacteria</taxon>
        <taxon>Pseudomonadati</taxon>
        <taxon>Bacteroidota</taxon>
        <taxon>Flavobacteriia</taxon>
        <taxon>Flavobacteriales</taxon>
        <taxon>Flavobacteriaceae</taxon>
        <taxon>Nonlabens</taxon>
    </lineage>
</organism>
<proteinExistence type="predicted"/>
<evidence type="ECO:0000313" key="2">
    <source>
        <dbReference type="EMBL" id="BAO54991.1"/>
    </source>
</evidence>
<dbReference type="EMBL" id="AP014548">
    <property type="protein sequence ID" value="BAO54991.1"/>
    <property type="molecule type" value="Genomic_DNA"/>
</dbReference>
<dbReference type="KEGG" id="nmf:NMS_0982"/>
<dbReference type="Proteomes" id="UP000031760">
    <property type="component" value="Chromosome"/>
</dbReference>
<dbReference type="STRING" id="1454201.NMS_0982"/>
<protein>
    <submittedName>
        <fullName evidence="2">Uncharacterized protein</fullName>
    </submittedName>
</protein>
<evidence type="ECO:0000256" key="1">
    <source>
        <dbReference type="SAM" id="Phobius"/>
    </source>
</evidence>